<accession>A0A1I7IMN7</accession>
<evidence type="ECO:0000313" key="2">
    <source>
        <dbReference type="Proteomes" id="UP000182491"/>
    </source>
</evidence>
<keyword evidence="2" id="KW-1185">Reference proteome</keyword>
<dbReference type="EMBL" id="FPCA01000002">
    <property type="protein sequence ID" value="SFU74177.1"/>
    <property type="molecule type" value="Genomic_DNA"/>
</dbReference>
<protein>
    <submittedName>
        <fullName evidence="1">Uncharacterized protein</fullName>
    </submittedName>
</protein>
<gene>
    <name evidence="1" type="ORF">SAMN04487941_2328</name>
</gene>
<name>A0A1I7IMN7_9BACT</name>
<evidence type="ECO:0000313" key="1">
    <source>
        <dbReference type="EMBL" id="SFU74177.1"/>
    </source>
</evidence>
<sequence>MKNKLPAVLVNTRLIDMDFIAVELDVANCNVEVKWLRQVNSDECEQGLKLALQFALELQAELKKTHALVTL</sequence>
<dbReference type="OrthoDB" id="9950787at2"/>
<proteinExistence type="predicted"/>
<reference evidence="2" key="1">
    <citation type="submission" date="2016-10" db="EMBL/GenBank/DDBJ databases">
        <authorList>
            <person name="Varghese N."/>
        </authorList>
    </citation>
    <scope>NUCLEOTIDE SEQUENCE [LARGE SCALE GENOMIC DNA]</scope>
    <source>
        <strain evidence="2">DSM 18820</strain>
    </source>
</reference>
<dbReference type="Proteomes" id="UP000182491">
    <property type="component" value="Unassembled WGS sequence"/>
</dbReference>
<dbReference type="AlphaFoldDB" id="A0A1I7IMN7"/>
<organism evidence="1 2">
    <name type="scientific">Pontibacter akesuensis</name>
    <dbReference type="NCBI Taxonomy" id="388950"/>
    <lineage>
        <taxon>Bacteria</taxon>
        <taxon>Pseudomonadati</taxon>
        <taxon>Bacteroidota</taxon>
        <taxon>Cytophagia</taxon>
        <taxon>Cytophagales</taxon>
        <taxon>Hymenobacteraceae</taxon>
        <taxon>Pontibacter</taxon>
    </lineage>
</organism>
<dbReference type="RefSeq" id="WP_068837320.1">
    <property type="nucleotide sequence ID" value="NZ_BMXC01000002.1"/>
</dbReference>
<dbReference type="STRING" id="388950.GCA_001611675_01213"/>